<keyword evidence="1" id="KW-0175">Coiled coil</keyword>
<evidence type="ECO:0000313" key="3">
    <source>
        <dbReference type="Proteomes" id="UP000217448"/>
    </source>
</evidence>
<evidence type="ECO:0000256" key="1">
    <source>
        <dbReference type="SAM" id="Coils"/>
    </source>
</evidence>
<sequence length="157" mass="16891">MLLALLNATLILVALCLFLALQLGNRIEGITSSFARTLVSVDPLREELGSMTSELVGLRGDLAALRAGSGETTSEAAQKISARLDKLETRLDNTSQRIEGLLSNPEQLIDHAVDRTAEEIKQGLGTLRGCTPPEGLTLLEPHPLPPRAMSLQQDQRG</sequence>
<keyword evidence="3" id="KW-1185">Reference proteome</keyword>
<proteinExistence type="predicted"/>
<dbReference type="EMBL" id="NTHN02000072">
    <property type="protein sequence ID" value="MCT4373167.1"/>
    <property type="molecule type" value="Genomic_DNA"/>
</dbReference>
<reference evidence="3" key="1">
    <citation type="submission" date="2023-07" db="EMBL/GenBank/DDBJ databases">
        <title>Yangia mangrovi SAOS 153D genome.</title>
        <authorList>
            <person name="Verma A."/>
            <person name="Pal Y."/>
            <person name="Sundharam S."/>
            <person name="Bisht B."/>
            <person name="Srinivasan K."/>
        </authorList>
    </citation>
    <scope>NUCLEOTIDE SEQUENCE [LARGE SCALE GENOMIC DNA]</scope>
    <source>
        <strain evidence="3">SAOS 153D</strain>
    </source>
</reference>
<protein>
    <submittedName>
        <fullName evidence="2">Uncharacterized protein</fullName>
    </submittedName>
</protein>
<dbReference type="Proteomes" id="UP000217448">
    <property type="component" value="Unassembled WGS sequence"/>
</dbReference>
<comment type="caution">
    <text evidence="2">The sequence shown here is derived from an EMBL/GenBank/DDBJ whole genome shotgun (WGS) entry which is preliminary data.</text>
</comment>
<name>A0ABT2KUX7_9RHOB</name>
<dbReference type="RefSeq" id="WP_260350183.1">
    <property type="nucleotide sequence ID" value="NZ_NTHN02000072.1"/>
</dbReference>
<organism evidence="2 3">
    <name type="scientific">Alloyangia mangrovi</name>
    <dbReference type="NCBI Taxonomy" id="1779329"/>
    <lineage>
        <taxon>Bacteria</taxon>
        <taxon>Pseudomonadati</taxon>
        <taxon>Pseudomonadota</taxon>
        <taxon>Alphaproteobacteria</taxon>
        <taxon>Rhodobacterales</taxon>
        <taxon>Roseobacteraceae</taxon>
        <taxon>Alloyangia</taxon>
    </lineage>
</organism>
<accession>A0ABT2KUX7</accession>
<evidence type="ECO:0000313" key="2">
    <source>
        <dbReference type="EMBL" id="MCT4373167.1"/>
    </source>
</evidence>
<gene>
    <name evidence="2" type="ORF">CLG85_023880</name>
</gene>
<feature type="coiled-coil region" evidence="1">
    <location>
        <begin position="77"/>
        <end position="104"/>
    </location>
</feature>